<dbReference type="PRINTS" id="PR00472">
    <property type="entry name" value="CASNKINASEII"/>
</dbReference>
<sequence length="234" mass="27009">MEQYSDSDMEDGGWIQWFCDLDGNDFLLEVDEDYIRDQFNLYGIRSMIKNYEKAMDMILGQDIPDSDDFRDPTYLATYESAMDLYGLIHSRFILSPKGLAMMREKYITGTFGVCPRVKCKRQYAMPIGSSHNLNESRVKIFCPRCEDVYVPKHGAIDIDGAYFGPGFPMALTQAYPELSVEDGPDQYIPKLYGFKIFGMRGSHYEFKYDEHGNQTNSQAILEILENKRTDAYDN</sequence>
<gene>
    <name evidence="3" type="ORF">ECRASSUSDP1_LOCUS21669</name>
</gene>
<dbReference type="GO" id="GO:0005737">
    <property type="term" value="C:cytoplasm"/>
    <property type="evidence" value="ECO:0007669"/>
    <property type="project" value="TreeGrafter"/>
</dbReference>
<dbReference type="FunFam" id="1.10.1820.10:FF:000006">
    <property type="entry name" value="Casein kinase II subunit beta"/>
    <property type="match status" value="1"/>
</dbReference>
<comment type="similarity">
    <text evidence="1 2">Belongs to the casein kinase 2 subunit beta family.</text>
</comment>
<dbReference type="InterPro" id="IPR016149">
    <property type="entry name" value="Casein_kin_II_reg-sub_N"/>
</dbReference>
<comment type="caution">
    <text evidence="3">The sequence shown here is derived from an EMBL/GenBank/DDBJ whole genome shotgun (WGS) entry which is preliminary data.</text>
</comment>
<dbReference type="PANTHER" id="PTHR11740">
    <property type="entry name" value="CASEIN KINASE II SUBUNIT BETA"/>
    <property type="match status" value="1"/>
</dbReference>
<evidence type="ECO:0000313" key="3">
    <source>
        <dbReference type="EMBL" id="CAI2380237.1"/>
    </source>
</evidence>
<protein>
    <recommendedName>
        <fullName evidence="2">Casein kinase II subunit beta</fullName>
        <shortName evidence="2">CK II beta</shortName>
    </recommendedName>
</protein>
<dbReference type="Pfam" id="PF01214">
    <property type="entry name" value="CK_II_beta"/>
    <property type="match status" value="1"/>
</dbReference>
<organism evidence="3 4">
    <name type="scientific">Euplotes crassus</name>
    <dbReference type="NCBI Taxonomy" id="5936"/>
    <lineage>
        <taxon>Eukaryota</taxon>
        <taxon>Sar</taxon>
        <taxon>Alveolata</taxon>
        <taxon>Ciliophora</taxon>
        <taxon>Intramacronucleata</taxon>
        <taxon>Spirotrichea</taxon>
        <taxon>Hypotrichia</taxon>
        <taxon>Euplotida</taxon>
        <taxon>Euplotidae</taxon>
        <taxon>Moneuplotes</taxon>
    </lineage>
</organism>
<dbReference type="InterPro" id="IPR035991">
    <property type="entry name" value="Casein_kinase_II_beta-like"/>
</dbReference>
<accession>A0AAD1XXW3</accession>
<dbReference type="Gene3D" id="2.20.25.20">
    <property type="match status" value="1"/>
</dbReference>
<evidence type="ECO:0000256" key="2">
    <source>
        <dbReference type="RuleBase" id="RU361268"/>
    </source>
</evidence>
<dbReference type="Gene3D" id="1.10.1820.10">
    <property type="entry name" value="protein kinase ck2 holoenzyme, chain C, domain 1"/>
    <property type="match status" value="1"/>
</dbReference>
<dbReference type="EMBL" id="CAMPGE010022178">
    <property type="protein sequence ID" value="CAI2380237.1"/>
    <property type="molecule type" value="Genomic_DNA"/>
</dbReference>
<dbReference type="Proteomes" id="UP001295684">
    <property type="component" value="Unassembled WGS sequence"/>
</dbReference>
<proteinExistence type="inferred from homology"/>
<reference evidence="3" key="1">
    <citation type="submission" date="2023-07" db="EMBL/GenBank/DDBJ databases">
        <authorList>
            <consortium name="AG Swart"/>
            <person name="Singh M."/>
            <person name="Singh A."/>
            <person name="Seah K."/>
            <person name="Emmerich C."/>
        </authorList>
    </citation>
    <scope>NUCLEOTIDE SEQUENCE</scope>
    <source>
        <strain evidence="3">DP1</strain>
    </source>
</reference>
<dbReference type="FunFam" id="2.20.25.20:FF:000001">
    <property type="entry name" value="Casein kinase II subunit beta"/>
    <property type="match status" value="1"/>
</dbReference>
<dbReference type="GO" id="GO:0005956">
    <property type="term" value="C:protein kinase CK2 complex"/>
    <property type="evidence" value="ECO:0007669"/>
    <property type="project" value="UniProtKB-UniRule"/>
</dbReference>
<evidence type="ECO:0000256" key="1">
    <source>
        <dbReference type="ARBA" id="ARBA00006941"/>
    </source>
</evidence>
<dbReference type="SUPFAM" id="SSF57798">
    <property type="entry name" value="Casein kinase II beta subunit"/>
    <property type="match status" value="1"/>
</dbReference>
<comment type="subunit">
    <text evidence="2">Tetramer of two alpha and two beta subunits.</text>
</comment>
<evidence type="ECO:0000313" key="4">
    <source>
        <dbReference type="Proteomes" id="UP001295684"/>
    </source>
</evidence>
<dbReference type="SMART" id="SM01085">
    <property type="entry name" value="CK_II_beta"/>
    <property type="match status" value="1"/>
</dbReference>
<dbReference type="GO" id="GO:0019887">
    <property type="term" value="F:protein kinase regulator activity"/>
    <property type="evidence" value="ECO:0007669"/>
    <property type="project" value="InterPro"/>
</dbReference>
<dbReference type="AlphaFoldDB" id="A0AAD1XXW3"/>
<name>A0AAD1XXW3_EUPCR</name>
<keyword evidence="4" id="KW-1185">Reference proteome</keyword>
<dbReference type="PANTHER" id="PTHR11740:SF0">
    <property type="entry name" value="CASEIN KINASE II SUBUNIT BETA"/>
    <property type="match status" value="1"/>
</dbReference>
<dbReference type="InterPro" id="IPR000704">
    <property type="entry name" value="Casein_kinase_II_reg-sub"/>
</dbReference>